<organism evidence="1">
    <name type="scientific">Lepeophtheirus salmonis</name>
    <name type="common">Salmon louse</name>
    <name type="synonym">Caligus salmonis</name>
    <dbReference type="NCBI Taxonomy" id="72036"/>
    <lineage>
        <taxon>Eukaryota</taxon>
        <taxon>Metazoa</taxon>
        <taxon>Ecdysozoa</taxon>
        <taxon>Arthropoda</taxon>
        <taxon>Crustacea</taxon>
        <taxon>Multicrustacea</taxon>
        <taxon>Hexanauplia</taxon>
        <taxon>Copepoda</taxon>
        <taxon>Siphonostomatoida</taxon>
        <taxon>Caligidae</taxon>
        <taxon>Lepeophtheirus</taxon>
    </lineage>
</organism>
<sequence length="51" mass="5957">SCKSRIKITYKNSPGACQIIIQIHVTLFLSYTPGVHTFYYLQVVLCRYLYI</sequence>
<protein>
    <submittedName>
        <fullName evidence="1">Uncharacterized protein</fullName>
    </submittedName>
</protein>
<reference evidence="1" key="1">
    <citation type="submission" date="2014-05" db="EMBL/GenBank/DDBJ databases">
        <authorList>
            <person name="Chronopoulou M."/>
        </authorList>
    </citation>
    <scope>NUCLEOTIDE SEQUENCE</scope>
    <source>
        <tissue evidence="1">Whole organism</tissue>
    </source>
</reference>
<proteinExistence type="predicted"/>
<accession>A0A0K2U221</accession>
<dbReference type="EMBL" id="HACA01014774">
    <property type="protein sequence ID" value="CDW32135.1"/>
    <property type="molecule type" value="Transcribed_RNA"/>
</dbReference>
<dbReference type="AlphaFoldDB" id="A0A0K2U221"/>
<feature type="non-terminal residue" evidence="1">
    <location>
        <position position="1"/>
    </location>
</feature>
<evidence type="ECO:0000313" key="1">
    <source>
        <dbReference type="EMBL" id="CDW32135.1"/>
    </source>
</evidence>
<name>A0A0K2U221_LEPSM</name>